<proteinExistence type="predicted"/>
<evidence type="ECO:0000313" key="2">
    <source>
        <dbReference type="EMBL" id="MCM5681504.1"/>
    </source>
</evidence>
<dbReference type="EMBL" id="JAMKFE010000012">
    <property type="protein sequence ID" value="MCM5681504.1"/>
    <property type="molecule type" value="Genomic_DNA"/>
</dbReference>
<organism evidence="2 3">
    <name type="scientific">Caldimonas mangrovi</name>
    <dbReference type="NCBI Taxonomy" id="2944811"/>
    <lineage>
        <taxon>Bacteria</taxon>
        <taxon>Pseudomonadati</taxon>
        <taxon>Pseudomonadota</taxon>
        <taxon>Betaproteobacteria</taxon>
        <taxon>Burkholderiales</taxon>
        <taxon>Sphaerotilaceae</taxon>
        <taxon>Caldimonas</taxon>
    </lineage>
</organism>
<dbReference type="Proteomes" id="UP001165541">
    <property type="component" value="Unassembled WGS sequence"/>
</dbReference>
<gene>
    <name evidence="2" type="ORF">M8A51_18410</name>
</gene>
<evidence type="ECO:0000313" key="3">
    <source>
        <dbReference type="Proteomes" id="UP001165541"/>
    </source>
</evidence>
<accession>A0ABT0YRZ5</accession>
<sequence length="69" mass="7148">MSQYLSSAPAPGSSFPGAATPFVPPSRTGLVQLPGSTRVVWWTGRVAIGLQYSPPRPAAATVGTQPRPD</sequence>
<feature type="compositionally biased region" description="Low complexity" evidence="1">
    <location>
        <begin position="1"/>
        <end position="21"/>
    </location>
</feature>
<name>A0ABT0YRZ5_9BURK</name>
<dbReference type="RefSeq" id="WP_251779985.1">
    <property type="nucleotide sequence ID" value="NZ_JAMKFE010000012.1"/>
</dbReference>
<comment type="caution">
    <text evidence="2">The sequence shown here is derived from an EMBL/GenBank/DDBJ whole genome shotgun (WGS) entry which is preliminary data.</text>
</comment>
<keyword evidence="3" id="KW-1185">Reference proteome</keyword>
<evidence type="ECO:0000256" key="1">
    <source>
        <dbReference type="SAM" id="MobiDB-lite"/>
    </source>
</evidence>
<protein>
    <submittedName>
        <fullName evidence="2">Uncharacterized protein</fullName>
    </submittedName>
</protein>
<reference evidence="2" key="1">
    <citation type="submission" date="2022-05" db="EMBL/GenBank/DDBJ databases">
        <title>Schlegelella sp. nov., isolated from mangrove soil.</title>
        <authorList>
            <person name="Liu Y."/>
            <person name="Ge X."/>
            <person name="Liu W."/>
        </authorList>
    </citation>
    <scope>NUCLEOTIDE SEQUENCE</scope>
    <source>
        <strain evidence="2">S2-27</strain>
    </source>
</reference>
<feature type="region of interest" description="Disordered" evidence="1">
    <location>
        <begin position="1"/>
        <end position="29"/>
    </location>
</feature>